<reference evidence="2 3" key="1">
    <citation type="submission" date="2017-11" db="EMBL/GenBank/DDBJ databases">
        <title>De-novo sequencing of pomegranate (Punica granatum L.) genome.</title>
        <authorList>
            <person name="Akparov Z."/>
            <person name="Amiraslanov A."/>
            <person name="Hajiyeva S."/>
            <person name="Abbasov M."/>
            <person name="Kaur K."/>
            <person name="Hamwieh A."/>
            <person name="Solovyev V."/>
            <person name="Salamov A."/>
            <person name="Braich B."/>
            <person name="Kosarev P."/>
            <person name="Mahmoud A."/>
            <person name="Hajiyev E."/>
            <person name="Babayeva S."/>
            <person name="Izzatullayeva V."/>
            <person name="Mammadov A."/>
            <person name="Mammadov A."/>
            <person name="Sharifova S."/>
            <person name="Ojaghi J."/>
            <person name="Eynullazada K."/>
            <person name="Bayramov B."/>
            <person name="Abdulazimova A."/>
            <person name="Shahmuradov I."/>
        </authorList>
    </citation>
    <scope>NUCLEOTIDE SEQUENCE [LARGE SCALE GENOMIC DNA]</scope>
    <source>
        <strain evidence="3">cv. AG2017</strain>
        <tissue evidence="2">Leaf</tissue>
    </source>
</reference>
<keyword evidence="1" id="KW-0472">Membrane</keyword>
<sequence>MCFRCPWRGYLIHIARWSRPLLMHNRRFGGAQIPNNGACSNNGVGPVCGLKPGTWEWVGRNTSSVIAEWDLVCDREFLAAVPASLFFIGSLLVSFYQALLFMVDWRTHGLVYAFLRFTNGFARSGIAICCLGDCGFFFFTAGFLSLPAIAYPTRTQWRNMYRIISTFRHF</sequence>
<dbReference type="Proteomes" id="UP000233551">
    <property type="component" value="Unassembled WGS sequence"/>
</dbReference>
<comment type="caution">
    <text evidence="2">The sequence shown here is derived from an EMBL/GenBank/DDBJ whole genome shotgun (WGS) entry which is preliminary data.</text>
</comment>
<feature type="transmembrane region" description="Helical" evidence="1">
    <location>
        <begin position="85"/>
        <end position="105"/>
    </location>
</feature>
<organism evidence="2 3">
    <name type="scientific">Punica granatum</name>
    <name type="common">Pomegranate</name>
    <dbReference type="NCBI Taxonomy" id="22663"/>
    <lineage>
        <taxon>Eukaryota</taxon>
        <taxon>Viridiplantae</taxon>
        <taxon>Streptophyta</taxon>
        <taxon>Embryophyta</taxon>
        <taxon>Tracheophyta</taxon>
        <taxon>Spermatophyta</taxon>
        <taxon>Magnoliopsida</taxon>
        <taxon>eudicotyledons</taxon>
        <taxon>Gunneridae</taxon>
        <taxon>Pentapetalae</taxon>
        <taxon>rosids</taxon>
        <taxon>malvids</taxon>
        <taxon>Myrtales</taxon>
        <taxon>Lythraceae</taxon>
        <taxon>Punica</taxon>
    </lineage>
</organism>
<protein>
    <submittedName>
        <fullName evidence="2">Uncharacterized protein</fullName>
    </submittedName>
</protein>
<dbReference type="STRING" id="22663.A0A2I0KTU9"/>
<gene>
    <name evidence="2" type="ORF">CRG98_007883</name>
</gene>
<keyword evidence="1" id="KW-1133">Transmembrane helix</keyword>
<dbReference type="AlphaFoldDB" id="A0A2I0KTU9"/>
<keyword evidence="3" id="KW-1185">Reference proteome</keyword>
<accession>A0A2I0KTU9</accession>
<keyword evidence="1" id="KW-0812">Transmembrane</keyword>
<evidence type="ECO:0000313" key="3">
    <source>
        <dbReference type="Proteomes" id="UP000233551"/>
    </source>
</evidence>
<evidence type="ECO:0000313" key="2">
    <source>
        <dbReference type="EMBL" id="PKI71750.1"/>
    </source>
</evidence>
<name>A0A2I0KTU9_PUNGR</name>
<feature type="transmembrane region" description="Helical" evidence="1">
    <location>
        <begin position="125"/>
        <end position="151"/>
    </location>
</feature>
<evidence type="ECO:0000256" key="1">
    <source>
        <dbReference type="SAM" id="Phobius"/>
    </source>
</evidence>
<dbReference type="EMBL" id="PGOL01000361">
    <property type="protein sequence ID" value="PKI71750.1"/>
    <property type="molecule type" value="Genomic_DNA"/>
</dbReference>
<proteinExistence type="predicted"/>